<dbReference type="EMBL" id="NFZW01000001">
    <property type="protein sequence ID" value="RFA39309.1"/>
    <property type="molecule type" value="Genomic_DNA"/>
</dbReference>
<dbReference type="FunFam" id="3.90.79.10:FF:000006">
    <property type="entry name" value="ADP compounds hydrolase NudE"/>
    <property type="match status" value="1"/>
</dbReference>
<dbReference type="Pfam" id="PF00293">
    <property type="entry name" value="NUDIX"/>
    <property type="match status" value="1"/>
</dbReference>
<comment type="caution">
    <text evidence="4">The sequence shown here is derived from an EMBL/GenBank/DDBJ whole genome shotgun (WGS) entry which is preliminary data.</text>
</comment>
<evidence type="ECO:0000256" key="2">
    <source>
        <dbReference type="ARBA" id="ARBA00022801"/>
    </source>
</evidence>
<evidence type="ECO:0000313" key="5">
    <source>
        <dbReference type="Proteomes" id="UP000256763"/>
    </source>
</evidence>
<organism evidence="4 5">
    <name type="scientific">Alkalilimnicola ehrlichii</name>
    <dbReference type="NCBI Taxonomy" id="351052"/>
    <lineage>
        <taxon>Bacteria</taxon>
        <taxon>Pseudomonadati</taxon>
        <taxon>Pseudomonadota</taxon>
        <taxon>Gammaproteobacteria</taxon>
        <taxon>Chromatiales</taxon>
        <taxon>Ectothiorhodospiraceae</taxon>
        <taxon>Alkalilimnicola</taxon>
    </lineage>
</organism>
<dbReference type="Gene3D" id="3.90.79.10">
    <property type="entry name" value="Nucleoside Triphosphate Pyrophosphohydrolase"/>
    <property type="match status" value="1"/>
</dbReference>
<dbReference type="CDD" id="cd24156">
    <property type="entry name" value="NUDIX_ADPRase_NudE"/>
    <property type="match status" value="1"/>
</dbReference>
<reference evidence="5" key="1">
    <citation type="submission" date="2017-05" db="EMBL/GenBank/DDBJ databases">
        <authorList>
            <person name="Sharma S."/>
            <person name="Sidhu C."/>
            <person name="Pinnaka A.K."/>
        </authorList>
    </citation>
    <scope>NUCLEOTIDE SEQUENCE [LARGE SCALE GENOMIC DNA]</scope>
    <source>
        <strain evidence="5">AK93</strain>
    </source>
</reference>
<dbReference type="GO" id="GO:0016787">
    <property type="term" value="F:hydrolase activity"/>
    <property type="evidence" value="ECO:0007669"/>
    <property type="project" value="UniProtKB-KW"/>
</dbReference>
<dbReference type="NCBIfam" id="NF008736">
    <property type="entry name" value="PRK11762.1"/>
    <property type="match status" value="1"/>
</dbReference>
<keyword evidence="2 4" id="KW-0378">Hydrolase</keyword>
<comment type="cofactor">
    <cofactor evidence="1">
        <name>Mg(2+)</name>
        <dbReference type="ChEBI" id="CHEBI:18420"/>
    </cofactor>
</comment>
<dbReference type="RefSeq" id="WP_116300736.1">
    <property type="nucleotide sequence ID" value="NZ_NFZV01000001.1"/>
</dbReference>
<evidence type="ECO:0000256" key="1">
    <source>
        <dbReference type="ARBA" id="ARBA00001946"/>
    </source>
</evidence>
<dbReference type="Proteomes" id="UP000256763">
    <property type="component" value="Unassembled WGS sequence"/>
</dbReference>
<dbReference type="PROSITE" id="PS51462">
    <property type="entry name" value="NUDIX"/>
    <property type="match status" value="1"/>
</dbReference>
<gene>
    <name evidence="4" type="ORF">CAL65_00340</name>
</gene>
<feature type="domain" description="Nudix hydrolase" evidence="3">
    <location>
        <begin position="41"/>
        <end position="176"/>
    </location>
</feature>
<proteinExistence type="predicted"/>
<evidence type="ECO:0000313" key="4">
    <source>
        <dbReference type="EMBL" id="RFA39309.1"/>
    </source>
</evidence>
<dbReference type="InterPro" id="IPR020084">
    <property type="entry name" value="NUDIX_hydrolase_CS"/>
</dbReference>
<dbReference type="InterPro" id="IPR000086">
    <property type="entry name" value="NUDIX_hydrolase_dom"/>
</dbReference>
<accession>A0A3E0X0Y3</accession>
<dbReference type="SUPFAM" id="SSF55811">
    <property type="entry name" value="Nudix"/>
    <property type="match status" value="1"/>
</dbReference>
<keyword evidence="5" id="KW-1185">Reference proteome</keyword>
<dbReference type="OrthoDB" id="9806150at2"/>
<protein>
    <submittedName>
        <fullName evidence="4">ADP compounds hydrolase NudE</fullName>
    </submittedName>
</protein>
<sequence length="187" mass="21169">MRKKPEIRHRRSVARSRLFHIEAVGLRFSNGVEMEYERIASSGTGGGAVLVVPMIDDETVILISEYAVGTDRYELALPKGRVEPNEDVCDAANRELMEEIGHGAEKLTRLRLLTTAPGYLQHRTNIVLAQNLYPQRLEGDEPEPIDVVPWKLADIHLLLEKDEFSEARSVAALFMVREHLAREKNQT</sequence>
<dbReference type="PROSITE" id="PS00893">
    <property type="entry name" value="NUDIX_BOX"/>
    <property type="match status" value="1"/>
</dbReference>
<evidence type="ECO:0000259" key="3">
    <source>
        <dbReference type="PROSITE" id="PS51462"/>
    </source>
</evidence>
<dbReference type="InterPro" id="IPR015797">
    <property type="entry name" value="NUDIX_hydrolase-like_dom_sf"/>
</dbReference>
<dbReference type="AlphaFoldDB" id="A0A3E0X0Y3"/>
<name>A0A3E0X0Y3_9GAMM</name>